<comment type="domain">
    <text evidence="3">Contains a C-terminal catalytic domain, and an N-terminal region which modulates catalytic activity.</text>
</comment>
<dbReference type="Proteomes" id="UP000698173">
    <property type="component" value="Unassembled WGS sequence"/>
</dbReference>
<evidence type="ECO:0000259" key="7">
    <source>
        <dbReference type="PROSITE" id="PS50122"/>
    </source>
</evidence>
<evidence type="ECO:0000259" key="6">
    <source>
        <dbReference type="PROSITE" id="PS50110"/>
    </source>
</evidence>
<dbReference type="GO" id="GO:0000156">
    <property type="term" value="F:phosphorelay response regulator activity"/>
    <property type="evidence" value="ECO:0007669"/>
    <property type="project" value="InterPro"/>
</dbReference>
<comment type="catalytic activity">
    <reaction evidence="3">
        <text>L-glutaminyl-[protein] + H2O = L-glutamyl-[protein] + NH4(+)</text>
        <dbReference type="Rhea" id="RHEA:16441"/>
        <dbReference type="Rhea" id="RHEA-COMP:10207"/>
        <dbReference type="Rhea" id="RHEA-COMP:10208"/>
        <dbReference type="ChEBI" id="CHEBI:15377"/>
        <dbReference type="ChEBI" id="CHEBI:28938"/>
        <dbReference type="ChEBI" id="CHEBI:29973"/>
        <dbReference type="ChEBI" id="CHEBI:30011"/>
        <dbReference type="EC" id="3.5.1.44"/>
    </reaction>
</comment>
<dbReference type="EMBL" id="DYWT01000026">
    <property type="protein sequence ID" value="HJF30488.1"/>
    <property type="molecule type" value="Genomic_DNA"/>
</dbReference>
<dbReference type="InterPro" id="IPR035909">
    <property type="entry name" value="CheB_C"/>
</dbReference>
<reference evidence="8" key="2">
    <citation type="submission" date="2021-09" db="EMBL/GenBank/DDBJ databases">
        <authorList>
            <person name="Gilroy R."/>
        </authorList>
    </citation>
    <scope>NUCLEOTIDE SEQUENCE</scope>
    <source>
        <strain evidence="8">CHK171-7178</strain>
    </source>
</reference>
<evidence type="ECO:0000256" key="4">
    <source>
        <dbReference type="PROSITE-ProRule" id="PRU00050"/>
    </source>
</evidence>
<comment type="similarity">
    <text evidence="3">Belongs to the CheB family.</text>
</comment>
<dbReference type="GO" id="GO:0008984">
    <property type="term" value="F:protein-glutamate methylesterase activity"/>
    <property type="evidence" value="ECO:0007669"/>
    <property type="project" value="UniProtKB-UniRule"/>
</dbReference>
<feature type="active site" evidence="3 4">
    <location>
        <position position="234"/>
    </location>
</feature>
<dbReference type="SUPFAM" id="SSF52172">
    <property type="entry name" value="CheY-like"/>
    <property type="match status" value="1"/>
</dbReference>
<name>A0A921FVG2_SPOPS</name>
<organism evidence="8 9">
    <name type="scientific">Sporosarcina psychrophila</name>
    <name type="common">Bacillus psychrophilus</name>
    <dbReference type="NCBI Taxonomy" id="1476"/>
    <lineage>
        <taxon>Bacteria</taxon>
        <taxon>Bacillati</taxon>
        <taxon>Bacillota</taxon>
        <taxon>Bacilli</taxon>
        <taxon>Bacillales</taxon>
        <taxon>Caryophanaceae</taxon>
        <taxon>Sporosarcina</taxon>
    </lineage>
</organism>
<dbReference type="Pfam" id="PF00072">
    <property type="entry name" value="Response_reg"/>
    <property type="match status" value="1"/>
</dbReference>
<dbReference type="InterPro" id="IPR001789">
    <property type="entry name" value="Sig_transdc_resp-reg_receiver"/>
</dbReference>
<comment type="function">
    <text evidence="3">Involved in chemotaxis. Part of a chemotaxis signal transduction system that modulates chemotaxis in response to various stimuli. Catalyzes the demethylation of specific methylglutamate residues introduced into the chemoreceptors (methyl-accepting chemotaxis proteins or MCP) by CheR. Also mediates the irreversible deamidation of specific glutamine residues to glutamic acid.</text>
</comment>
<reference evidence="8" key="1">
    <citation type="journal article" date="2021" name="PeerJ">
        <title>Extensive microbial diversity within the chicken gut microbiome revealed by metagenomics and culture.</title>
        <authorList>
            <person name="Gilroy R."/>
            <person name="Ravi A."/>
            <person name="Getino M."/>
            <person name="Pursley I."/>
            <person name="Horton D.L."/>
            <person name="Alikhan N.F."/>
            <person name="Baker D."/>
            <person name="Gharbi K."/>
            <person name="Hall N."/>
            <person name="Watson M."/>
            <person name="Adriaenssens E.M."/>
            <person name="Foster-Nyarko E."/>
            <person name="Jarju S."/>
            <person name="Secka A."/>
            <person name="Antonio M."/>
            <person name="Oren A."/>
            <person name="Chaudhuri R.R."/>
            <person name="La Ragione R."/>
            <person name="Hildebrand F."/>
            <person name="Pallen M.J."/>
        </authorList>
    </citation>
    <scope>NUCLEOTIDE SEQUENCE</scope>
    <source>
        <strain evidence="8">CHK171-7178</strain>
    </source>
</reference>
<dbReference type="EC" id="3.1.1.61" evidence="3"/>
<evidence type="ECO:0000313" key="8">
    <source>
        <dbReference type="EMBL" id="HJF30488.1"/>
    </source>
</evidence>
<comment type="PTM">
    <text evidence="3">Phosphorylated by CheA. Phosphorylation of the N-terminal regulatory domain activates the methylesterase activity.</text>
</comment>
<dbReference type="GO" id="GO:0050568">
    <property type="term" value="F:protein-glutamine glutaminase activity"/>
    <property type="evidence" value="ECO:0007669"/>
    <property type="project" value="UniProtKB-UniRule"/>
</dbReference>
<dbReference type="SMART" id="SM00448">
    <property type="entry name" value="REC"/>
    <property type="match status" value="1"/>
</dbReference>
<feature type="domain" description="CheB-type methylesterase" evidence="7">
    <location>
        <begin position="195"/>
        <end position="389"/>
    </location>
</feature>
<dbReference type="SUPFAM" id="SSF52738">
    <property type="entry name" value="Methylesterase CheB, C-terminal domain"/>
    <property type="match status" value="1"/>
</dbReference>
<dbReference type="Gene3D" id="3.40.50.180">
    <property type="entry name" value="Methylesterase CheB, C-terminal domain"/>
    <property type="match status" value="1"/>
</dbReference>
<accession>A0A921FVG2</accession>
<dbReference type="PROSITE" id="PS50122">
    <property type="entry name" value="CHEB"/>
    <property type="match status" value="1"/>
</dbReference>
<gene>
    <name evidence="3" type="primary">cheB</name>
    <name evidence="8" type="ORF">K8V56_01760</name>
</gene>
<feature type="domain" description="Response regulatory" evidence="6">
    <location>
        <begin position="15"/>
        <end position="132"/>
    </location>
</feature>
<dbReference type="InterPro" id="IPR000673">
    <property type="entry name" value="Sig_transdc_resp-reg_Me-estase"/>
</dbReference>
<dbReference type="GO" id="GO:0005737">
    <property type="term" value="C:cytoplasm"/>
    <property type="evidence" value="ECO:0007669"/>
    <property type="project" value="UniProtKB-SubCell"/>
</dbReference>
<keyword evidence="3 4" id="KW-0145">Chemotaxis</keyword>
<comment type="catalytic activity">
    <reaction evidence="2 3">
        <text>[protein]-L-glutamate 5-O-methyl ester + H2O = L-glutamyl-[protein] + methanol + H(+)</text>
        <dbReference type="Rhea" id="RHEA:23236"/>
        <dbReference type="Rhea" id="RHEA-COMP:10208"/>
        <dbReference type="Rhea" id="RHEA-COMP:10311"/>
        <dbReference type="ChEBI" id="CHEBI:15377"/>
        <dbReference type="ChEBI" id="CHEBI:15378"/>
        <dbReference type="ChEBI" id="CHEBI:17790"/>
        <dbReference type="ChEBI" id="CHEBI:29973"/>
        <dbReference type="ChEBI" id="CHEBI:82795"/>
        <dbReference type="EC" id="3.1.1.61"/>
    </reaction>
</comment>
<protein>
    <recommendedName>
        <fullName evidence="3">Protein-glutamate methylesterase/protein-glutamine glutaminase</fullName>
        <ecNumber evidence="3">3.1.1.61</ecNumber>
        <ecNumber evidence="3">3.5.1.44</ecNumber>
    </recommendedName>
</protein>
<keyword evidence="3" id="KW-0963">Cytoplasm</keyword>
<dbReference type="AlphaFoldDB" id="A0A921FVG2"/>
<comment type="subcellular location">
    <subcellularLocation>
        <location evidence="3">Cytoplasm</location>
    </subcellularLocation>
</comment>
<keyword evidence="1 3" id="KW-0378">Hydrolase</keyword>
<dbReference type="PANTHER" id="PTHR42872">
    <property type="entry name" value="PROTEIN-GLUTAMATE METHYLESTERASE/PROTEIN-GLUTAMINE GLUTAMINASE"/>
    <property type="match status" value="1"/>
</dbReference>
<dbReference type="CDD" id="cd16432">
    <property type="entry name" value="CheB_Rec"/>
    <property type="match status" value="1"/>
</dbReference>
<evidence type="ECO:0000256" key="1">
    <source>
        <dbReference type="ARBA" id="ARBA00022801"/>
    </source>
</evidence>
<comment type="caution">
    <text evidence="8">The sequence shown here is derived from an EMBL/GenBank/DDBJ whole genome shotgun (WGS) entry which is preliminary data.</text>
</comment>
<dbReference type="Gene3D" id="3.40.50.2300">
    <property type="match status" value="1"/>
</dbReference>
<evidence type="ECO:0000256" key="3">
    <source>
        <dbReference type="HAMAP-Rule" id="MF_00099"/>
    </source>
</evidence>
<dbReference type="CDD" id="cd17541">
    <property type="entry name" value="REC_CheB-like"/>
    <property type="match status" value="1"/>
</dbReference>
<dbReference type="PROSITE" id="PS50110">
    <property type="entry name" value="RESPONSE_REGULATORY"/>
    <property type="match status" value="1"/>
</dbReference>
<evidence type="ECO:0000256" key="2">
    <source>
        <dbReference type="ARBA" id="ARBA00048267"/>
    </source>
</evidence>
<proteinExistence type="inferred from homology"/>
<sequence>MRKDVDDLNTGNLKKALVVDDSAFMRKLISDFLSGHPGIEVIGTARNGKEAVEKVKSLKPDVVTMDIEMPIMNGLEALKEIMSNYPVPIVMLSSTTEIGAENTMLAMEYGAVDFVAKPGGAISLNLHEVKEEILGKVIAASDVEMSTLTRKMTSRRLPRPNSSRSTVNPVASVTETVAFSANQSQLMNISKNKIPKTGKTFVIIGTSTGGPRALQEVLTGIPASIDVPILVVQHMPPGFTKSLADRLDGLCAIHVKEAEDGELLENGTAYIAPGGKHLKMIKKGLTYCVRLDSVDPPRMGHRPSVDVLLESAAENNELNFLTVIMTGMGYDGKKGMEVLRKNGKTITLAESAKTSVVYGMPKAIKEAGFADKVVDLHDISETIIGIIKS</sequence>
<dbReference type="NCBIfam" id="NF001965">
    <property type="entry name" value="PRK00742.1"/>
    <property type="match status" value="1"/>
</dbReference>
<evidence type="ECO:0000313" key="9">
    <source>
        <dbReference type="Proteomes" id="UP000698173"/>
    </source>
</evidence>
<dbReference type="PIRSF" id="PIRSF000876">
    <property type="entry name" value="RR_chemtxs_CheB"/>
    <property type="match status" value="1"/>
</dbReference>
<dbReference type="Pfam" id="PF01339">
    <property type="entry name" value="CheB_methylest"/>
    <property type="match status" value="1"/>
</dbReference>
<feature type="modified residue" description="4-aspartylphosphate" evidence="3 5">
    <location>
        <position position="66"/>
    </location>
</feature>
<keyword evidence="3 5" id="KW-0597">Phosphoprotein</keyword>
<dbReference type="InterPro" id="IPR008248">
    <property type="entry name" value="CheB-like"/>
</dbReference>
<dbReference type="InterPro" id="IPR011006">
    <property type="entry name" value="CheY-like_superfamily"/>
</dbReference>
<feature type="active site" evidence="3 4">
    <location>
        <position position="207"/>
    </location>
</feature>
<dbReference type="GO" id="GO:0006935">
    <property type="term" value="P:chemotaxis"/>
    <property type="evidence" value="ECO:0007669"/>
    <property type="project" value="UniProtKB-UniRule"/>
</dbReference>
<dbReference type="HAMAP" id="MF_00099">
    <property type="entry name" value="CheB_chemtxs"/>
    <property type="match status" value="1"/>
</dbReference>
<dbReference type="PANTHER" id="PTHR42872:SF3">
    <property type="entry name" value="PROTEIN-GLUTAMATE METHYLESTERASE_PROTEIN-GLUTAMINE GLUTAMINASE 1"/>
    <property type="match status" value="1"/>
</dbReference>
<feature type="active site" evidence="3 4">
    <location>
        <position position="331"/>
    </location>
</feature>
<dbReference type="EC" id="3.5.1.44" evidence="3"/>
<evidence type="ECO:0000256" key="5">
    <source>
        <dbReference type="PROSITE-ProRule" id="PRU00169"/>
    </source>
</evidence>